<comment type="similarity">
    <text evidence="2">Belongs to the RIX1/PELP1 family.</text>
</comment>
<evidence type="ECO:0000256" key="5">
    <source>
        <dbReference type="SAM" id="MobiDB-lite"/>
    </source>
</evidence>
<dbReference type="EMBL" id="LK052937">
    <property type="protein sequence ID" value="CDR36706.1"/>
    <property type="molecule type" value="Genomic_DNA"/>
</dbReference>
<evidence type="ECO:0000256" key="4">
    <source>
        <dbReference type="ARBA" id="ARBA00023242"/>
    </source>
</evidence>
<dbReference type="SUPFAM" id="SSF48371">
    <property type="entry name" value="ARM repeat"/>
    <property type="match status" value="1"/>
</dbReference>
<keyword evidence="4" id="KW-0539">Nucleus</keyword>
<sequence length="818" mass="86431">MAASTLDHLLAHHLAQNDAVPAALADTLDTLVSQRVVAWCEGEEGLNGPLLHRWQMRLTSLASASNAVAVRTAAFQLLHHTFTSSTTLFLSAGKTALSSCQSVLASPQSDPTLFVAALDLARLILAKSNWHPEWARENVGAQAVQKLVGGLVQAASAETSEVMLPCITTIVSVIPLYPTALRPLSASFHTLAISCLSDSSRSAAVVDAGAQLFVSLYLLAPKGKEGLREAWRTGIEALIGSIDQLASHVTQGIFAEDVTYNHLLSPLALPPLSDDSPASALARLESLNRALLLVLRTPTTEKAGPVPVPVGALVELGVRLASFSTESPIKERTDPTILTATLALTPRLQIQGCQLLAQIALSVSSQLSTHASVILSTLAKTLSSYSVRSPMRPAVSTTYAVVLQALGASVDPEEGKKSLARVWRTVLEDIGAVATEPVVVAHSKEDGKNGGSRKAKRQKTYDPSESMAQRRVAIEDVDLEIAERGLATLERLLRCPHAPFLPPALQLATSRLLLYLSLSPSFFLTHPLASTSSSFFPATTTTQPLDIIKQSPSFRRAVVRALSALTESGLGGVGLEEKVVEVWRRGTLDADEEVKAVSIASLVRFGGLVHPLLPPQQPNADLTRVRHDQRGGFVGDEVDFAKTAEDFSMKVQEPREHGEEEDEDEEMPAKETAEQEERRRKSAAVAASLATAPQAATFSSTAFSAPSFSTAPAASTSSAPQSGFSAFAAPTFGSSTTSAPAPSLADAPAPSANGVGTAASSEAALSSSTSVPVQTIEMESVRVERSEVVVEQPTKASAEGDESEDDEMPAIDLGSDEE</sequence>
<dbReference type="OrthoDB" id="20900at2759"/>
<evidence type="ECO:0000256" key="1">
    <source>
        <dbReference type="ARBA" id="ARBA00004123"/>
    </source>
</evidence>
<accession>A0A061AMX0</accession>
<evidence type="ECO:0000256" key="3">
    <source>
        <dbReference type="ARBA" id="ARBA00021502"/>
    </source>
</evidence>
<gene>
    <name evidence="7" type="ORF">RHTO0S_02e05864g</name>
</gene>
<protein>
    <recommendedName>
        <fullName evidence="3">Pre-rRNA-processing protein RIX1</fullName>
    </recommendedName>
</protein>
<dbReference type="InterPro" id="IPR012583">
    <property type="entry name" value="RIX1_N"/>
</dbReference>
<comment type="subcellular location">
    <subcellularLocation>
        <location evidence="1">Nucleus</location>
    </subcellularLocation>
</comment>
<feature type="domain" description="Pre-rRNA-processing protein RIX1 N-terminal" evidence="6">
    <location>
        <begin position="9"/>
        <end position="202"/>
    </location>
</feature>
<feature type="region of interest" description="Disordered" evidence="5">
    <location>
        <begin position="644"/>
        <end position="686"/>
    </location>
</feature>
<dbReference type="GO" id="GO:0005634">
    <property type="term" value="C:nucleus"/>
    <property type="evidence" value="ECO:0007669"/>
    <property type="project" value="UniProtKB-SubCell"/>
</dbReference>
<organism evidence="7">
    <name type="scientific">Rhodotorula toruloides</name>
    <name type="common">Yeast</name>
    <name type="synonym">Rhodosporidium toruloides</name>
    <dbReference type="NCBI Taxonomy" id="5286"/>
    <lineage>
        <taxon>Eukaryota</taxon>
        <taxon>Fungi</taxon>
        <taxon>Dikarya</taxon>
        <taxon>Basidiomycota</taxon>
        <taxon>Pucciniomycotina</taxon>
        <taxon>Microbotryomycetes</taxon>
        <taxon>Sporidiobolales</taxon>
        <taxon>Sporidiobolaceae</taxon>
        <taxon>Rhodotorula</taxon>
    </lineage>
</organism>
<proteinExistence type="inferred from homology"/>
<feature type="compositionally biased region" description="Basic and acidic residues" evidence="5">
    <location>
        <begin position="667"/>
        <end position="679"/>
    </location>
</feature>
<dbReference type="PANTHER" id="PTHR34105:SF1">
    <property type="entry name" value="PROLINE-, GLUTAMIC ACID- AND LEUCINE-RICH PROTEIN 1"/>
    <property type="match status" value="1"/>
</dbReference>
<feature type="region of interest" description="Disordered" evidence="5">
    <location>
        <begin position="732"/>
        <end position="818"/>
    </location>
</feature>
<feature type="compositionally biased region" description="Basic and acidic residues" evidence="5">
    <location>
        <begin position="779"/>
        <end position="788"/>
    </location>
</feature>
<evidence type="ECO:0000313" key="7">
    <source>
        <dbReference type="EMBL" id="CDR36706.1"/>
    </source>
</evidence>
<evidence type="ECO:0000259" key="6">
    <source>
        <dbReference type="Pfam" id="PF08167"/>
    </source>
</evidence>
<feature type="compositionally biased region" description="Low complexity" evidence="5">
    <location>
        <begin position="732"/>
        <end position="770"/>
    </location>
</feature>
<dbReference type="AlphaFoldDB" id="A0A061AMX0"/>
<feature type="compositionally biased region" description="Basic and acidic residues" evidence="5">
    <location>
        <begin position="644"/>
        <end position="658"/>
    </location>
</feature>
<reference evidence="7" key="1">
    <citation type="journal article" date="2014" name="Genome Announc.">
        <title>Draft genome sequence of Rhodosporidium toruloides CECT1137, an oleaginous yeast of biotechnological interest.</title>
        <authorList>
            <person name="Morin N."/>
            <person name="Calcas X."/>
            <person name="Devillers H."/>
            <person name="Durrens P."/>
            <person name="Sherman D.J."/>
            <person name="Nicaud J.-M."/>
            <person name="Neuveglise C."/>
        </authorList>
    </citation>
    <scope>NUCLEOTIDE SEQUENCE</scope>
    <source>
        <strain evidence="7">CECT1137</strain>
    </source>
</reference>
<dbReference type="Pfam" id="PF08167">
    <property type="entry name" value="RIX1"/>
    <property type="match status" value="1"/>
</dbReference>
<dbReference type="InterPro" id="IPR016024">
    <property type="entry name" value="ARM-type_fold"/>
</dbReference>
<name>A0A061AMX0_RHOTO</name>
<dbReference type="PANTHER" id="PTHR34105">
    <property type="entry name" value="PROLINE-, GLUTAMIC ACID- AND LEUCINE-RICH PROTEIN 1"/>
    <property type="match status" value="1"/>
</dbReference>
<evidence type="ECO:0000256" key="2">
    <source>
        <dbReference type="ARBA" id="ARBA00010511"/>
    </source>
</evidence>
<feature type="compositionally biased region" description="Acidic residues" evidence="5">
    <location>
        <begin position="799"/>
        <end position="818"/>
    </location>
</feature>
<dbReference type="GO" id="GO:0006364">
    <property type="term" value="P:rRNA processing"/>
    <property type="evidence" value="ECO:0007669"/>
    <property type="project" value="TreeGrafter"/>
</dbReference>
<feature type="region of interest" description="Disordered" evidence="5">
    <location>
        <begin position="443"/>
        <end position="467"/>
    </location>
</feature>